<evidence type="ECO:0000256" key="3">
    <source>
        <dbReference type="ARBA" id="ARBA00023085"/>
    </source>
</evidence>
<dbReference type="Gene3D" id="2.160.20.10">
    <property type="entry name" value="Single-stranded right-handed beta-helix, Pectin lyase-like"/>
    <property type="match status" value="1"/>
</dbReference>
<feature type="active site" evidence="4">
    <location>
        <position position="193"/>
    </location>
</feature>
<dbReference type="EMBL" id="JBBYHU010000037">
    <property type="protein sequence ID" value="MEL1242251.1"/>
    <property type="molecule type" value="Genomic_DNA"/>
</dbReference>
<dbReference type="InterPro" id="IPR000070">
    <property type="entry name" value="Pectinesterase_cat"/>
</dbReference>
<dbReference type="PANTHER" id="PTHR31321:SF57">
    <property type="entry name" value="PECTINESTERASE 53-RELATED"/>
    <property type="match status" value="1"/>
</dbReference>
<name>A0ABU9HQ21_9FLAO</name>
<evidence type="ECO:0000256" key="5">
    <source>
        <dbReference type="RuleBase" id="RU000589"/>
    </source>
</evidence>
<sequence length="349" mass="38987">MIAKILIASVFLMNSFLVEATSYSRKGKIQIEKIKYDIVVAADGTGNFKTVQEALNSVVSFNAMETVILIKNGVYKEKLEITKDKNNITLIGESKDKVILTFDDYASKKNSEGKEIGTSGSASFIVTADNFKAQNITFENSSGPVGQAVAVRVDGDKIIFDNCKFLGFQDTLYPRSTTSRQYYKNCYIEGTTDFIFGASTAVFDQCEIFAKKGGSYLTAASTLEKIPYGLVFLNCKLTTNSGNSSYYLGRPWRPYANTVFVQCEMAAHIKPEGWNNWGKTENEQTARYIEYNSTGTGASFNQRVKWSKSLTAEQAKEYSVENIFKSSFAEQPVIDNWNPKKIITDLYKK</sequence>
<dbReference type="RefSeq" id="WP_341701452.1">
    <property type="nucleotide sequence ID" value="NZ_JBBYHU010000037.1"/>
</dbReference>
<keyword evidence="5" id="KW-0732">Signal</keyword>
<evidence type="ECO:0000256" key="2">
    <source>
        <dbReference type="ARBA" id="ARBA00022801"/>
    </source>
</evidence>
<evidence type="ECO:0000256" key="1">
    <source>
        <dbReference type="ARBA" id="ARBA00008891"/>
    </source>
</evidence>
<proteinExistence type="inferred from homology"/>
<comment type="pathway">
    <text evidence="5">Glycan metabolism; pectin degradation; 2-dehydro-3-deoxy-D-gluconate from pectin: step 1/5.</text>
</comment>
<feature type="chain" id="PRO_5044967174" description="Pectinesterase" evidence="5">
    <location>
        <begin position="21"/>
        <end position="349"/>
    </location>
</feature>
<keyword evidence="8" id="KW-1185">Reference proteome</keyword>
<dbReference type="Proteomes" id="UP001398556">
    <property type="component" value="Unassembled WGS sequence"/>
</dbReference>
<dbReference type="InterPro" id="IPR033131">
    <property type="entry name" value="Pectinesterase_Asp_AS"/>
</dbReference>
<feature type="domain" description="Pectinesterase catalytic" evidence="6">
    <location>
        <begin position="37"/>
        <end position="325"/>
    </location>
</feature>
<protein>
    <recommendedName>
        <fullName evidence="5">Pectinesterase</fullName>
        <ecNumber evidence="5">3.1.1.11</ecNumber>
    </recommendedName>
</protein>
<organism evidence="7 8">
    <name type="scientific">Flavobacterium flavipallidum</name>
    <dbReference type="NCBI Taxonomy" id="3139140"/>
    <lineage>
        <taxon>Bacteria</taxon>
        <taxon>Pseudomonadati</taxon>
        <taxon>Bacteroidota</taxon>
        <taxon>Flavobacteriia</taxon>
        <taxon>Flavobacteriales</taxon>
        <taxon>Flavobacteriaceae</taxon>
        <taxon>Flavobacterium</taxon>
    </lineage>
</organism>
<feature type="signal peptide" evidence="5">
    <location>
        <begin position="1"/>
        <end position="20"/>
    </location>
</feature>
<gene>
    <name evidence="7" type="ORF">AAEO59_14425</name>
</gene>
<dbReference type="PROSITE" id="PS00503">
    <property type="entry name" value="PECTINESTERASE_2"/>
    <property type="match status" value="1"/>
</dbReference>
<comment type="catalytic activity">
    <reaction evidence="5">
        <text>[(1-&gt;4)-alpha-D-galacturonosyl methyl ester](n) + n H2O = [(1-&gt;4)-alpha-D-galacturonosyl](n) + n methanol + n H(+)</text>
        <dbReference type="Rhea" id="RHEA:22380"/>
        <dbReference type="Rhea" id="RHEA-COMP:14570"/>
        <dbReference type="Rhea" id="RHEA-COMP:14573"/>
        <dbReference type="ChEBI" id="CHEBI:15377"/>
        <dbReference type="ChEBI" id="CHEBI:15378"/>
        <dbReference type="ChEBI" id="CHEBI:17790"/>
        <dbReference type="ChEBI" id="CHEBI:140522"/>
        <dbReference type="ChEBI" id="CHEBI:140523"/>
        <dbReference type="EC" id="3.1.1.11"/>
    </reaction>
</comment>
<reference evidence="7 8" key="1">
    <citation type="submission" date="2024-04" db="EMBL/GenBank/DDBJ databases">
        <title>Flavobacterium sp. DGU99 16S ribosomal RNA gene Genome sequencing and assembly.</title>
        <authorList>
            <person name="Park S."/>
        </authorList>
    </citation>
    <scope>NUCLEOTIDE SEQUENCE [LARGE SCALE GENOMIC DNA]</scope>
    <source>
        <strain evidence="7 8">DGU99</strain>
    </source>
</reference>
<keyword evidence="2 5" id="KW-0378">Hydrolase</keyword>
<comment type="caution">
    <text evidence="7">The sequence shown here is derived from an EMBL/GenBank/DDBJ whole genome shotgun (WGS) entry which is preliminary data.</text>
</comment>
<dbReference type="InterPro" id="IPR012334">
    <property type="entry name" value="Pectin_lyas_fold"/>
</dbReference>
<dbReference type="EC" id="3.1.1.11" evidence="5"/>
<dbReference type="Pfam" id="PF01095">
    <property type="entry name" value="Pectinesterase"/>
    <property type="match status" value="1"/>
</dbReference>
<evidence type="ECO:0000259" key="6">
    <source>
        <dbReference type="Pfam" id="PF01095"/>
    </source>
</evidence>
<evidence type="ECO:0000313" key="8">
    <source>
        <dbReference type="Proteomes" id="UP001398556"/>
    </source>
</evidence>
<keyword evidence="3 5" id="KW-0063">Aspartyl esterase</keyword>
<dbReference type="SUPFAM" id="SSF51126">
    <property type="entry name" value="Pectin lyase-like"/>
    <property type="match status" value="1"/>
</dbReference>
<evidence type="ECO:0000256" key="4">
    <source>
        <dbReference type="PROSITE-ProRule" id="PRU10040"/>
    </source>
</evidence>
<comment type="similarity">
    <text evidence="1">Belongs to the pectinesterase family.</text>
</comment>
<dbReference type="InterPro" id="IPR011050">
    <property type="entry name" value="Pectin_lyase_fold/virulence"/>
</dbReference>
<evidence type="ECO:0000313" key="7">
    <source>
        <dbReference type="EMBL" id="MEL1242251.1"/>
    </source>
</evidence>
<dbReference type="PANTHER" id="PTHR31321">
    <property type="entry name" value="ACYL-COA THIOESTER HYDROLASE YBHC-RELATED"/>
    <property type="match status" value="1"/>
</dbReference>
<accession>A0ABU9HQ21</accession>